<gene>
    <name evidence="2" type="ORF">ABCQ75_00865</name>
</gene>
<dbReference type="PANTHER" id="PTHR34821">
    <property type="entry name" value="INNER MEMBRANE PROTEIN YDCZ"/>
    <property type="match status" value="1"/>
</dbReference>
<feature type="transmembrane region" description="Helical" evidence="1">
    <location>
        <begin position="256"/>
        <end position="276"/>
    </location>
</feature>
<dbReference type="Pfam" id="PF04657">
    <property type="entry name" value="DMT_YdcZ"/>
    <property type="match status" value="2"/>
</dbReference>
<keyword evidence="1" id="KW-0812">Transmembrane</keyword>
<reference evidence="2 3" key="1">
    <citation type="submission" date="2024-05" db="EMBL/GenBank/DDBJ databases">
        <title>Sinomonas sp. nov., isolated from a waste landfill.</title>
        <authorList>
            <person name="Zhao Y."/>
        </authorList>
    </citation>
    <scope>NUCLEOTIDE SEQUENCE [LARGE SCALE GENOMIC DNA]</scope>
    <source>
        <strain evidence="2 3">CCTCC AB2014300</strain>
    </source>
</reference>
<keyword evidence="1" id="KW-0472">Membrane</keyword>
<feature type="transmembrane region" description="Helical" evidence="1">
    <location>
        <begin position="122"/>
        <end position="141"/>
    </location>
</feature>
<feature type="transmembrane region" description="Helical" evidence="1">
    <location>
        <begin position="183"/>
        <end position="201"/>
    </location>
</feature>
<proteinExistence type="predicted"/>
<dbReference type="InterPro" id="IPR006750">
    <property type="entry name" value="YdcZ"/>
</dbReference>
<evidence type="ECO:0000256" key="1">
    <source>
        <dbReference type="SAM" id="Phobius"/>
    </source>
</evidence>
<dbReference type="Proteomes" id="UP001422074">
    <property type="component" value="Unassembled WGS sequence"/>
</dbReference>
<feature type="transmembrane region" description="Helical" evidence="1">
    <location>
        <begin position="283"/>
        <end position="303"/>
    </location>
</feature>
<keyword evidence="3" id="KW-1185">Reference proteome</keyword>
<evidence type="ECO:0000313" key="3">
    <source>
        <dbReference type="Proteomes" id="UP001422074"/>
    </source>
</evidence>
<feature type="transmembrane region" description="Helical" evidence="1">
    <location>
        <begin position="23"/>
        <end position="43"/>
    </location>
</feature>
<feature type="transmembrane region" description="Helical" evidence="1">
    <location>
        <begin position="213"/>
        <end position="236"/>
    </location>
</feature>
<comment type="caution">
    <text evidence="2">The sequence shown here is derived from an EMBL/GenBank/DDBJ whole genome shotgun (WGS) entry which is preliminary data.</text>
</comment>
<organism evidence="2 3">
    <name type="scientific">Sinomonas halotolerans</name>
    <dbReference type="NCBI Taxonomy" id="1644133"/>
    <lineage>
        <taxon>Bacteria</taxon>
        <taxon>Bacillati</taxon>
        <taxon>Actinomycetota</taxon>
        <taxon>Actinomycetes</taxon>
        <taxon>Micrococcales</taxon>
        <taxon>Micrococcaceae</taxon>
        <taxon>Sinomonas</taxon>
    </lineage>
</organism>
<feature type="transmembrane region" description="Helical" evidence="1">
    <location>
        <begin position="153"/>
        <end position="171"/>
    </location>
</feature>
<sequence length="340" mass="34310">MNDPLGPAGQGPRRAPTPSRIPAPLWLGAAVLAGIAIPAQGRINGALGLRLGDGLAAALTSFGTGLVVLVALTALVPSLRASARGILPAVREGRIPWWYLGAGLLGALFVLGQAATVGVLGIAVFTIAAVTGQTVSGLLVDRVGFAQGRVRRITGMRAIATVLTLVSVAYAVTPKLGTGIDPLLLAVLVLLPFAGGFGQSFQSAMNGASGTAYGNPLTATLVNFVSGTSGLALVWGVKAVVAGPARPLPGDFPADWWYYLGGPLGIVFIAAATVLVRHLGVLLTGLGMIAGQLLGSLALDVVVPAPGSVVALPTVIGTVATLGAMVLATLPWNRRLLRAR</sequence>
<feature type="transmembrane region" description="Helical" evidence="1">
    <location>
        <begin position="55"/>
        <end position="76"/>
    </location>
</feature>
<dbReference type="PANTHER" id="PTHR34821:SF2">
    <property type="entry name" value="INNER MEMBRANE PROTEIN YDCZ"/>
    <property type="match status" value="1"/>
</dbReference>
<name>A0ABU9WY05_9MICC</name>
<dbReference type="EMBL" id="JBDFRB010000001">
    <property type="protein sequence ID" value="MEN2743090.1"/>
    <property type="molecule type" value="Genomic_DNA"/>
</dbReference>
<feature type="transmembrane region" description="Helical" evidence="1">
    <location>
        <begin position="97"/>
        <end position="116"/>
    </location>
</feature>
<feature type="transmembrane region" description="Helical" evidence="1">
    <location>
        <begin position="309"/>
        <end position="330"/>
    </location>
</feature>
<accession>A0ABU9WY05</accession>
<evidence type="ECO:0000313" key="2">
    <source>
        <dbReference type="EMBL" id="MEN2743090.1"/>
    </source>
</evidence>
<keyword evidence="1" id="KW-1133">Transmembrane helix</keyword>
<protein>
    <submittedName>
        <fullName evidence="2">DMT family transporter</fullName>
    </submittedName>
</protein>
<dbReference type="RefSeq" id="WP_345882508.1">
    <property type="nucleotide sequence ID" value="NZ_JBDFRB010000001.1"/>
</dbReference>